<dbReference type="RefSeq" id="WP_310457839.1">
    <property type="nucleotide sequence ID" value="NZ_JAVKPH010000015.1"/>
</dbReference>
<dbReference type="Gene3D" id="3.40.190.290">
    <property type="match status" value="1"/>
</dbReference>
<dbReference type="Proteomes" id="UP001247754">
    <property type="component" value="Unassembled WGS sequence"/>
</dbReference>
<dbReference type="SUPFAM" id="SSF46785">
    <property type="entry name" value="Winged helix' DNA-binding domain"/>
    <property type="match status" value="1"/>
</dbReference>
<dbReference type="SUPFAM" id="SSF53850">
    <property type="entry name" value="Periplasmic binding protein-like II"/>
    <property type="match status" value="1"/>
</dbReference>
<protein>
    <submittedName>
        <fullName evidence="6">LysR family transcriptional regulator</fullName>
    </submittedName>
</protein>
<evidence type="ECO:0000256" key="4">
    <source>
        <dbReference type="ARBA" id="ARBA00023163"/>
    </source>
</evidence>
<evidence type="ECO:0000259" key="5">
    <source>
        <dbReference type="PROSITE" id="PS50931"/>
    </source>
</evidence>
<comment type="similarity">
    <text evidence="1">Belongs to the LysR transcriptional regulatory family.</text>
</comment>
<dbReference type="PRINTS" id="PR00039">
    <property type="entry name" value="HTHLYSR"/>
</dbReference>
<evidence type="ECO:0000256" key="1">
    <source>
        <dbReference type="ARBA" id="ARBA00009437"/>
    </source>
</evidence>
<keyword evidence="2" id="KW-0805">Transcription regulation</keyword>
<keyword evidence="3" id="KW-0238">DNA-binding</keyword>
<dbReference type="Pfam" id="PF03466">
    <property type="entry name" value="LysR_substrate"/>
    <property type="match status" value="1"/>
</dbReference>
<reference evidence="6 7" key="1">
    <citation type="submission" date="2023-09" db="EMBL/GenBank/DDBJ databases">
        <title>Xinfangfangia sedmenti sp. nov., isolated the sedment.</title>
        <authorList>
            <person name="Xu L."/>
        </authorList>
    </citation>
    <scope>NUCLEOTIDE SEQUENCE [LARGE SCALE GENOMIC DNA]</scope>
    <source>
        <strain evidence="6 7">LG-4</strain>
    </source>
</reference>
<organism evidence="6 7">
    <name type="scientific">Ruixingdingia sedimenti</name>
    <dbReference type="NCBI Taxonomy" id="3073604"/>
    <lineage>
        <taxon>Bacteria</taxon>
        <taxon>Pseudomonadati</taxon>
        <taxon>Pseudomonadota</taxon>
        <taxon>Alphaproteobacteria</taxon>
        <taxon>Rhodobacterales</taxon>
        <taxon>Paracoccaceae</taxon>
        <taxon>Ruixingdingia</taxon>
    </lineage>
</organism>
<gene>
    <name evidence="6" type="ORF">RGD00_13345</name>
</gene>
<dbReference type="PANTHER" id="PTHR30419:SF8">
    <property type="entry name" value="NITROGEN ASSIMILATION TRANSCRIPTIONAL ACTIVATOR-RELATED"/>
    <property type="match status" value="1"/>
</dbReference>
<dbReference type="EMBL" id="JAVKPH010000015">
    <property type="protein sequence ID" value="MDR5653597.1"/>
    <property type="molecule type" value="Genomic_DNA"/>
</dbReference>
<evidence type="ECO:0000313" key="7">
    <source>
        <dbReference type="Proteomes" id="UP001247754"/>
    </source>
</evidence>
<dbReference type="InterPro" id="IPR005119">
    <property type="entry name" value="LysR_subst-bd"/>
</dbReference>
<evidence type="ECO:0000256" key="2">
    <source>
        <dbReference type="ARBA" id="ARBA00023015"/>
    </source>
</evidence>
<accession>A0ABU1FB13</accession>
<dbReference type="Gene3D" id="1.10.10.10">
    <property type="entry name" value="Winged helix-like DNA-binding domain superfamily/Winged helix DNA-binding domain"/>
    <property type="match status" value="1"/>
</dbReference>
<dbReference type="InterPro" id="IPR036388">
    <property type="entry name" value="WH-like_DNA-bd_sf"/>
</dbReference>
<dbReference type="InterPro" id="IPR000847">
    <property type="entry name" value="LysR_HTH_N"/>
</dbReference>
<proteinExistence type="inferred from homology"/>
<dbReference type="InterPro" id="IPR050950">
    <property type="entry name" value="HTH-type_LysR_regulators"/>
</dbReference>
<dbReference type="CDD" id="cd08440">
    <property type="entry name" value="PBP2_LTTR_like_4"/>
    <property type="match status" value="1"/>
</dbReference>
<name>A0ABU1FB13_9RHOB</name>
<dbReference type="Pfam" id="PF00126">
    <property type="entry name" value="HTH_1"/>
    <property type="match status" value="1"/>
</dbReference>
<sequence length="300" mass="31324">MRPSLRQIETFLAVAATGSFSRAAERLGMSQPALSQAVRDLETGLGLRLLDRTTRRVELTAAGTAFRARVAHALDEIDLAARHARDLADLRAGHLRIAAPPLLAAAVLPRAMVRFAAAHPGITFDLADVGTEEMLARLRAGRADLAVGTFPADEPDIDRRPLLRDNLMLFCPPGHPLATAAAPAWAALAGQPVITLTRDSGIRLLVEIGFERAGLALRPAFEVTQIATALALVTAGLGVAVLPGYARAAEAAQGTAALALAGPPMGREISIAFARDRSHPPAAAAFADHLTAALRAVAPG</sequence>
<dbReference type="PANTHER" id="PTHR30419">
    <property type="entry name" value="HTH-TYPE TRANSCRIPTIONAL REGULATOR YBHD"/>
    <property type="match status" value="1"/>
</dbReference>
<feature type="domain" description="HTH lysR-type" evidence="5">
    <location>
        <begin position="3"/>
        <end position="60"/>
    </location>
</feature>
<keyword evidence="7" id="KW-1185">Reference proteome</keyword>
<evidence type="ECO:0000256" key="3">
    <source>
        <dbReference type="ARBA" id="ARBA00023125"/>
    </source>
</evidence>
<evidence type="ECO:0000313" key="6">
    <source>
        <dbReference type="EMBL" id="MDR5653597.1"/>
    </source>
</evidence>
<dbReference type="InterPro" id="IPR036390">
    <property type="entry name" value="WH_DNA-bd_sf"/>
</dbReference>
<dbReference type="PROSITE" id="PS50931">
    <property type="entry name" value="HTH_LYSR"/>
    <property type="match status" value="1"/>
</dbReference>
<comment type="caution">
    <text evidence="6">The sequence shown here is derived from an EMBL/GenBank/DDBJ whole genome shotgun (WGS) entry which is preliminary data.</text>
</comment>
<keyword evidence="4" id="KW-0804">Transcription</keyword>